<feature type="region of interest" description="Disordered" evidence="1">
    <location>
        <begin position="145"/>
        <end position="169"/>
    </location>
</feature>
<protein>
    <submittedName>
        <fullName evidence="2">Uncharacterized protein</fullName>
    </submittedName>
</protein>
<accession>A0A9W9AMN3</accession>
<evidence type="ECO:0000313" key="2">
    <source>
        <dbReference type="EMBL" id="KAJ4484954.1"/>
    </source>
</evidence>
<gene>
    <name evidence="2" type="ORF">C8J55DRAFT_559115</name>
</gene>
<reference evidence="2" key="2">
    <citation type="journal article" date="2023" name="Proc. Natl. Acad. Sci. U.S.A.">
        <title>A global phylogenomic analysis of the shiitake genus Lentinula.</title>
        <authorList>
            <person name="Sierra-Patev S."/>
            <person name="Min B."/>
            <person name="Naranjo-Ortiz M."/>
            <person name="Looney B."/>
            <person name="Konkel Z."/>
            <person name="Slot J.C."/>
            <person name="Sakamoto Y."/>
            <person name="Steenwyk J.L."/>
            <person name="Rokas A."/>
            <person name="Carro J."/>
            <person name="Camarero S."/>
            <person name="Ferreira P."/>
            <person name="Molpeceres G."/>
            <person name="Ruiz-Duenas F.J."/>
            <person name="Serrano A."/>
            <person name="Henrissat B."/>
            <person name="Drula E."/>
            <person name="Hughes K.W."/>
            <person name="Mata J.L."/>
            <person name="Ishikawa N.K."/>
            <person name="Vargas-Isla R."/>
            <person name="Ushijima S."/>
            <person name="Smith C.A."/>
            <person name="Donoghue J."/>
            <person name="Ahrendt S."/>
            <person name="Andreopoulos W."/>
            <person name="He G."/>
            <person name="LaButti K."/>
            <person name="Lipzen A."/>
            <person name="Ng V."/>
            <person name="Riley R."/>
            <person name="Sandor L."/>
            <person name="Barry K."/>
            <person name="Martinez A.T."/>
            <person name="Xiao Y."/>
            <person name="Gibbons J.G."/>
            <person name="Terashima K."/>
            <person name="Grigoriev I.V."/>
            <person name="Hibbett D."/>
        </authorList>
    </citation>
    <scope>NUCLEOTIDE SEQUENCE</scope>
    <source>
        <strain evidence="2">Sp2 HRB7682 ss15</strain>
    </source>
</reference>
<dbReference type="Proteomes" id="UP001150238">
    <property type="component" value="Unassembled WGS sequence"/>
</dbReference>
<proteinExistence type="predicted"/>
<name>A0A9W9AMN3_9AGAR</name>
<evidence type="ECO:0000313" key="3">
    <source>
        <dbReference type="Proteomes" id="UP001150238"/>
    </source>
</evidence>
<sequence>MSSIAMSNDRHVRFSNELAKPSSDRHRIDGLVYPRVAQIKGEANKQDSFDFYWKFECLSAVSRVGTMGTIEVKGDERITISPHLSQQVQCPPNPSRSPRMTLTQRIGEVTPKLSSTPLSKLLQNESTLSVLCTPPLLCASRLAGDSSSLDGDASYSSSTYSSSSSDSDF</sequence>
<comment type="caution">
    <text evidence="2">The sequence shown here is derived from an EMBL/GenBank/DDBJ whole genome shotgun (WGS) entry which is preliminary data.</text>
</comment>
<dbReference type="EMBL" id="JANVFS010000011">
    <property type="protein sequence ID" value="KAJ4484954.1"/>
    <property type="molecule type" value="Genomic_DNA"/>
</dbReference>
<reference evidence="2" key="1">
    <citation type="submission" date="2022-08" db="EMBL/GenBank/DDBJ databases">
        <authorList>
            <consortium name="DOE Joint Genome Institute"/>
            <person name="Min B."/>
            <person name="Riley R."/>
            <person name="Sierra-Patev S."/>
            <person name="Naranjo-Ortiz M."/>
            <person name="Looney B."/>
            <person name="Konkel Z."/>
            <person name="Slot J.C."/>
            <person name="Sakamoto Y."/>
            <person name="Steenwyk J.L."/>
            <person name="Rokas A."/>
            <person name="Carro J."/>
            <person name="Camarero S."/>
            <person name="Ferreira P."/>
            <person name="Molpeceres G."/>
            <person name="Ruiz-Duenas F.J."/>
            <person name="Serrano A."/>
            <person name="Henrissat B."/>
            <person name="Drula E."/>
            <person name="Hughes K.W."/>
            <person name="Mata J.L."/>
            <person name="Ishikawa N.K."/>
            <person name="Vargas-Isla R."/>
            <person name="Ushijima S."/>
            <person name="Smith C.A."/>
            <person name="Ahrendt S."/>
            <person name="Andreopoulos W."/>
            <person name="He G."/>
            <person name="Labutti K."/>
            <person name="Lipzen A."/>
            <person name="Ng V."/>
            <person name="Sandor L."/>
            <person name="Barry K."/>
            <person name="Martinez A.T."/>
            <person name="Xiao Y."/>
            <person name="Gibbons J.G."/>
            <person name="Terashima K."/>
            <person name="Hibbett D.S."/>
            <person name="Grigoriev I.V."/>
        </authorList>
    </citation>
    <scope>NUCLEOTIDE SEQUENCE</scope>
    <source>
        <strain evidence="2">Sp2 HRB7682 ss15</strain>
    </source>
</reference>
<dbReference type="AlphaFoldDB" id="A0A9W9AMN3"/>
<evidence type="ECO:0000256" key="1">
    <source>
        <dbReference type="SAM" id="MobiDB-lite"/>
    </source>
</evidence>
<organism evidence="2 3">
    <name type="scientific">Lentinula lateritia</name>
    <dbReference type="NCBI Taxonomy" id="40482"/>
    <lineage>
        <taxon>Eukaryota</taxon>
        <taxon>Fungi</taxon>
        <taxon>Dikarya</taxon>
        <taxon>Basidiomycota</taxon>
        <taxon>Agaricomycotina</taxon>
        <taxon>Agaricomycetes</taxon>
        <taxon>Agaricomycetidae</taxon>
        <taxon>Agaricales</taxon>
        <taxon>Marasmiineae</taxon>
        <taxon>Omphalotaceae</taxon>
        <taxon>Lentinula</taxon>
    </lineage>
</organism>